<dbReference type="Pfam" id="PF01693">
    <property type="entry name" value="Cauli_VI"/>
    <property type="match status" value="2"/>
</dbReference>
<feature type="compositionally biased region" description="Low complexity" evidence="1">
    <location>
        <begin position="114"/>
        <end position="155"/>
    </location>
</feature>
<dbReference type="InterPro" id="IPR037056">
    <property type="entry name" value="RNase_H1_N_sf"/>
</dbReference>
<dbReference type="SUPFAM" id="SSF55658">
    <property type="entry name" value="L9 N-domain-like"/>
    <property type="match status" value="2"/>
</dbReference>
<evidence type="ECO:0000313" key="3">
    <source>
        <dbReference type="EMBL" id="KAJ7062446.1"/>
    </source>
</evidence>
<gene>
    <name evidence="3" type="ORF">B0H15DRAFT_958790</name>
</gene>
<dbReference type="AlphaFoldDB" id="A0AAD6TME4"/>
<proteinExistence type="predicted"/>
<feature type="domain" description="Ribonuclease H1 N-terminal" evidence="2">
    <location>
        <begin position="268"/>
        <end position="309"/>
    </location>
</feature>
<dbReference type="Gene3D" id="3.40.970.10">
    <property type="entry name" value="Ribonuclease H1, N-terminal domain"/>
    <property type="match status" value="2"/>
</dbReference>
<evidence type="ECO:0000259" key="2">
    <source>
        <dbReference type="Pfam" id="PF01693"/>
    </source>
</evidence>
<feature type="region of interest" description="Disordered" evidence="1">
    <location>
        <begin position="100"/>
        <end position="164"/>
    </location>
</feature>
<name>A0AAD6TME4_9AGAR</name>
<dbReference type="EMBL" id="JARJCN010000226">
    <property type="protein sequence ID" value="KAJ7062446.1"/>
    <property type="molecule type" value="Genomic_DNA"/>
</dbReference>
<comment type="caution">
    <text evidence="3">The sequence shown here is derived from an EMBL/GenBank/DDBJ whole genome shotgun (WGS) entry which is preliminary data.</text>
</comment>
<evidence type="ECO:0000313" key="4">
    <source>
        <dbReference type="Proteomes" id="UP001222325"/>
    </source>
</evidence>
<feature type="domain" description="Ribonuclease H1 N-terminal" evidence="2">
    <location>
        <begin position="189"/>
        <end position="230"/>
    </location>
</feature>
<accession>A0AAD6TME4</accession>
<dbReference type="Proteomes" id="UP001222325">
    <property type="component" value="Unassembled WGS sequence"/>
</dbReference>
<dbReference type="InterPro" id="IPR009027">
    <property type="entry name" value="Ribosomal_bL9/RNase_H1_N"/>
</dbReference>
<sequence>MARQTVDVHAIVELLSPSNPNPLSPDALDALTADLSLADLQAVVELLGLGDLARLSAPLIPRVMAAAQARVASTPAADDDEIDNLIRHLDLTSLEFSLPDPSISQRAPAPAPVPRAQRAAAAAAARSPPTTPSRSTAARVSSVYSVSSPTRSGSTNGWLEAGAATQGVPGASVRTVIRSPKPSKPSPAAYAVYFGHQVGVFQAWSQVQPLIKNFRGAFQCGYPSVEAAERAIVYARSKGWTADSTDLAPPLPIPSSYAPNPLNANSEWFVVSRGLHPGIYSSGLECHLNVVCLKGSLYESFTSLEAAEHAFSAAFIAGELRTLSLFGPVSSTS</sequence>
<dbReference type="InterPro" id="IPR011320">
    <property type="entry name" value="RNase_H1_N"/>
</dbReference>
<protein>
    <recommendedName>
        <fullName evidence="2">Ribonuclease H1 N-terminal domain-containing protein</fullName>
    </recommendedName>
</protein>
<reference evidence="3" key="1">
    <citation type="submission" date="2023-03" db="EMBL/GenBank/DDBJ databases">
        <title>Massive genome expansion in bonnet fungi (Mycena s.s.) driven by repeated elements and novel gene families across ecological guilds.</title>
        <authorList>
            <consortium name="Lawrence Berkeley National Laboratory"/>
            <person name="Harder C.B."/>
            <person name="Miyauchi S."/>
            <person name="Viragh M."/>
            <person name="Kuo A."/>
            <person name="Thoen E."/>
            <person name="Andreopoulos B."/>
            <person name="Lu D."/>
            <person name="Skrede I."/>
            <person name="Drula E."/>
            <person name="Henrissat B."/>
            <person name="Morin E."/>
            <person name="Kohler A."/>
            <person name="Barry K."/>
            <person name="LaButti K."/>
            <person name="Morin E."/>
            <person name="Salamov A."/>
            <person name="Lipzen A."/>
            <person name="Mereny Z."/>
            <person name="Hegedus B."/>
            <person name="Baldrian P."/>
            <person name="Stursova M."/>
            <person name="Weitz H."/>
            <person name="Taylor A."/>
            <person name="Grigoriev I.V."/>
            <person name="Nagy L.G."/>
            <person name="Martin F."/>
            <person name="Kauserud H."/>
        </authorList>
    </citation>
    <scope>NUCLEOTIDE SEQUENCE</scope>
    <source>
        <strain evidence="3">CBHHK173m</strain>
    </source>
</reference>
<evidence type="ECO:0000256" key="1">
    <source>
        <dbReference type="SAM" id="MobiDB-lite"/>
    </source>
</evidence>
<organism evidence="3 4">
    <name type="scientific">Mycena belliarum</name>
    <dbReference type="NCBI Taxonomy" id="1033014"/>
    <lineage>
        <taxon>Eukaryota</taxon>
        <taxon>Fungi</taxon>
        <taxon>Dikarya</taxon>
        <taxon>Basidiomycota</taxon>
        <taxon>Agaricomycotina</taxon>
        <taxon>Agaricomycetes</taxon>
        <taxon>Agaricomycetidae</taxon>
        <taxon>Agaricales</taxon>
        <taxon>Marasmiineae</taxon>
        <taxon>Mycenaceae</taxon>
        <taxon>Mycena</taxon>
    </lineage>
</organism>
<keyword evidence="4" id="KW-1185">Reference proteome</keyword>